<comment type="subcellular location">
    <subcellularLocation>
        <location evidence="2 13">Cell membrane</location>
        <topology evidence="2 13">Multi-pass membrane protein</topology>
    </subcellularLocation>
</comment>
<feature type="transmembrane region" description="Helical" evidence="13">
    <location>
        <begin position="118"/>
        <end position="136"/>
    </location>
</feature>
<dbReference type="AlphaFoldDB" id="A0A7C9N045"/>
<comment type="function">
    <text evidence="1">Efflux system for nickel and cobalt.</text>
</comment>
<keyword evidence="8 13" id="KW-1133">Transmembrane helix</keyword>
<keyword evidence="4 13" id="KW-0813">Transport</keyword>
<evidence type="ECO:0000313" key="15">
    <source>
        <dbReference type="EMBL" id="MYL82111.1"/>
    </source>
</evidence>
<organism evidence="15 16">
    <name type="scientific">Solidesulfovibrio aerotolerans</name>
    <dbReference type="NCBI Taxonomy" id="295255"/>
    <lineage>
        <taxon>Bacteria</taxon>
        <taxon>Pseudomonadati</taxon>
        <taxon>Thermodesulfobacteriota</taxon>
        <taxon>Desulfovibrionia</taxon>
        <taxon>Desulfovibrionales</taxon>
        <taxon>Desulfovibrionaceae</taxon>
        <taxon>Solidesulfovibrio</taxon>
    </lineage>
</organism>
<evidence type="ECO:0000256" key="7">
    <source>
        <dbReference type="ARBA" id="ARBA00022692"/>
    </source>
</evidence>
<dbReference type="GO" id="GO:0046583">
    <property type="term" value="F:monoatomic cation efflux transmembrane transporter activity"/>
    <property type="evidence" value="ECO:0007669"/>
    <property type="project" value="TreeGrafter"/>
</dbReference>
<dbReference type="InterPro" id="IPR011541">
    <property type="entry name" value="Ni/Co_transpt_high_affinity"/>
</dbReference>
<dbReference type="OrthoDB" id="271709at2"/>
<comment type="caution">
    <text evidence="13">Lacks conserved residue(s) required for the propagation of feature annotation.</text>
</comment>
<dbReference type="Proteomes" id="UP000482487">
    <property type="component" value="Unassembled WGS sequence"/>
</dbReference>
<feature type="transmembrane region" description="Helical" evidence="13">
    <location>
        <begin position="403"/>
        <end position="429"/>
    </location>
</feature>
<name>A0A7C9N045_9BACT</name>
<evidence type="ECO:0000256" key="9">
    <source>
        <dbReference type="ARBA" id="ARBA00023065"/>
    </source>
</evidence>
<dbReference type="GO" id="GO:0006824">
    <property type="term" value="P:cobalt ion transport"/>
    <property type="evidence" value="ECO:0007669"/>
    <property type="project" value="UniProtKB-KW"/>
</dbReference>
<dbReference type="InterPro" id="IPR007038">
    <property type="entry name" value="HupE_UreJ"/>
</dbReference>
<dbReference type="EMBL" id="WVUD01000003">
    <property type="protein sequence ID" value="MYL82111.1"/>
    <property type="molecule type" value="Genomic_DNA"/>
</dbReference>
<proteinExistence type="inferred from homology"/>
<feature type="transmembrane region" description="Helical" evidence="13">
    <location>
        <begin position="92"/>
        <end position="111"/>
    </location>
</feature>
<evidence type="ECO:0000256" key="11">
    <source>
        <dbReference type="ARBA" id="ARBA00023136"/>
    </source>
</evidence>
<dbReference type="GO" id="GO:0015099">
    <property type="term" value="F:nickel cation transmembrane transporter activity"/>
    <property type="evidence" value="ECO:0007669"/>
    <property type="project" value="UniProtKB-UniRule"/>
</dbReference>
<feature type="transmembrane region" description="Helical" evidence="13">
    <location>
        <begin position="66"/>
        <end position="86"/>
    </location>
</feature>
<feature type="region of interest" description="Disordered" evidence="14">
    <location>
        <begin position="332"/>
        <end position="357"/>
    </location>
</feature>
<protein>
    <recommendedName>
        <fullName evidence="13">Nickel/cobalt efflux system</fullName>
    </recommendedName>
</protein>
<evidence type="ECO:0000256" key="4">
    <source>
        <dbReference type="ARBA" id="ARBA00022448"/>
    </source>
</evidence>
<feature type="transmembrane region" description="Helical" evidence="13">
    <location>
        <begin position="35"/>
        <end position="59"/>
    </location>
</feature>
<keyword evidence="5" id="KW-1003">Cell membrane</keyword>
<feature type="transmembrane region" description="Helical" evidence="13">
    <location>
        <begin position="372"/>
        <end position="397"/>
    </location>
</feature>
<feature type="transmembrane region" description="Helical" evidence="13">
    <location>
        <begin position="228"/>
        <end position="248"/>
    </location>
</feature>
<dbReference type="RefSeq" id="WP_160958570.1">
    <property type="nucleotide sequence ID" value="NZ_WVUD01000003.1"/>
</dbReference>
<dbReference type="GO" id="GO:0010045">
    <property type="term" value="P:response to nickel cation"/>
    <property type="evidence" value="ECO:0007669"/>
    <property type="project" value="TreeGrafter"/>
</dbReference>
<dbReference type="PANTHER" id="PTHR40659">
    <property type="entry name" value="NICKEL/COBALT EFFLUX SYSTEM RCNA"/>
    <property type="match status" value="1"/>
</dbReference>
<keyword evidence="9" id="KW-0406">Ion transport</keyword>
<keyword evidence="11 13" id="KW-0472">Membrane</keyword>
<evidence type="ECO:0000256" key="5">
    <source>
        <dbReference type="ARBA" id="ARBA00022475"/>
    </source>
</evidence>
<dbReference type="Pfam" id="PF04955">
    <property type="entry name" value="HupE_UreJ"/>
    <property type="match status" value="1"/>
</dbReference>
<evidence type="ECO:0000313" key="16">
    <source>
        <dbReference type="Proteomes" id="UP000482487"/>
    </source>
</evidence>
<gene>
    <name evidence="15" type="ORF">GTA51_03025</name>
</gene>
<keyword evidence="7 13" id="KW-0812">Transmembrane</keyword>
<dbReference type="Pfam" id="PF03824">
    <property type="entry name" value="NicO"/>
    <property type="match status" value="1"/>
</dbReference>
<feature type="transmembrane region" description="Helical" evidence="13">
    <location>
        <begin position="441"/>
        <end position="462"/>
    </location>
</feature>
<evidence type="ECO:0000256" key="13">
    <source>
        <dbReference type="RuleBase" id="RU362101"/>
    </source>
</evidence>
<dbReference type="GO" id="GO:0032025">
    <property type="term" value="P:response to cobalt ion"/>
    <property type="evidence" value="ECO:0007669"/>
    <property type="project" value="TreeGrafter"/>
</dbReference>
<comment type="caution">
    <text evidence="15">The sequence shown here is derived from an EMBL/GenBank/DDBJ whole genome shotgun (WGS) entry which is preliminary data.</text>
</comment>
<keyword evidence="10" id="KW-0921">Nickel transport</keyword>
<feature type="compositionally biased region" description="Low complexity" evidence="14">
    <location>
        <begin position="344"/>
        <end position="357"/>
    </location>
</feature>
<evidence type="ECO:0000256" key="14">
    <source>
        <dbReference type="SAM" id="MobiDB-lite"/>
    </source>
</evidence>
<feature type="transmembrane region" description="Helical" evidence="13">
    <location>
        <begin position="148"/>
        <end position="168"/>
    </location>
</feature>
<evidence type="ECO:0000256" key="1">
    <source>
        <dbReference type="ARBA" id="ARBA00002510"/>
    </source>
</evidence>
<evidence type="ECO:0000256" key="6">
    <source>
        <dbReference type="ARBA" id="ARBA00022596"/>
    </source>
</evidence>
<dbReference type="GO" id="GO:0005886">
    <property type="term" value="C:plasma membrane"/>
    <property type="evidence" value="ECO:0007669"/>
    <property type="project" value="UniProtKB-SubCell"/>
</dbReference>
<keyword evidence="16" id="KW-1185">Reference proteome</keyword>
<evidence type="ECO:0000256" key="8">
    <source>
        <dbReference type="ARBA" id="ARBA00022989"/>
    </source>
</evidence>
<keyword evidence="6" id="KW-0533">Nickel</keyword>
<sequence>MVQGLLPPLVLAIFACGVLPDPALAHMVSSDVGDFYAGLLHPLSSAEHFWAVLAVAFLAAQGGNRAGRLAVLLLPLALVAGSLAGLRWPLPWLAALANAGGLVVVGALIIVSPRVAPALTAACAVAVGLALGWRSGGDWAASQAGWQFVPGLAAAGFALTALAAAWLPCLAGGWRGAGRALLGAAFAGYGSVLLVAARGDTSGGLRLPALPDGTVLREFLQQPLQSPAALMAALGLAAAWGAAHALTPGHGKALVGAYLVGSRGTWRQAVWLGVTVTITHTLGVFVLGMVAFLAAGRVAQDRLLPWLTLASGLGMLGLGGILVRRGLTQVRAGHDHSHGGPGHSHGAVAHSHGGLAHSHGGAAAGDLGWRSLLTLGVAGGLVPCPSALALMLGAIALGRVQLGLALVAAFGLGLAGVLTLVGLACLKGANVLYGRKELGSLVRWLPLVGAGLIAAIGGLVVLEALPGLGGW</sequence>
<dbReference type="InterPro" id="IPR051224">
    <property type="entry name" value="NiCoT_RcnA"/>
</dbReference>
<feature type="transmembrane region" description="Helical" evidence="13">
    <location>
        <begin position="180"/>
        <end position="197"/>
    </location>
</feature>
<evidence type="ECO:0000256" key="10">
    <source>
        <dbReference type="ARBA" id="ARBA00023112"/>
    </source>
</evidence>
<keyword evidence="12" id="KW-0170">Cobalt</keyword>
<accession>A0A7C9N045</accession>
<reference evidence="15 16" key="1">
    <citation type="submission" date="2020-01" db="EMBL/GenBank/DDBJ databases">
        <title>Genome sequence of Desulfovibrio aerotolerans DSM 16695(T).</title>
        <authorList>
            <person name="Karnachuk O."/>
            <person name="Avakyan M."/>
            <person name="Mardanov A."/>
            <person name="Kadnikov V."/>
            <person name="Ravin N."/>
        </authorList>
    </citation>
    <scope>NUCLEOTIDE SEQUENCE [LARGE SCALE GENOMIC DNA]</scope>
    <source>
        <strain evidence="15 16">DSM 16695</strain>
    </source>
</reference>
<keyword evidence="3" id="KW-0171">Cobalt transport</keyword>
<comment type="similarity">
    <text evidence="13">Belongs to the NiCoT transporter (TC 2.A.52) family.</text>
</comment>
<feature type="transmembrane region" description="Helical" evidence="13">
    <location>
        <begin position="269"/>
        <end position="291"/>
    </location>
</feature>
<evidence type="ECO:0000256" key="3">
    <source>
        <dbReference type="ARBA" id="ARBA00022426"/>
    </source>
</evidence>
<evidence type="ECO:0000256" key="2">
    <source>
        <dbReference type="ARBA" id="ARBA00004651"/>
    </source>
</evidence>
<feature type="transmembrane region" description="Helical" evidence="13">
    <location>
        <begin position="303"/>
        <end position="323"/>
    </location>
</feature>
<evidence type="ECO:0000256" key="12">
    <source>
        <dbReference type="ARBA" id="ARBA00023285"/>
    </source>
</evidence>
<dbReference type="PANTHER" id="PTHR40659:SF1">
    <property type="entry name" value="NICKEL_COBALT EFFLUX SYSTEM RCNA"/>
    <property type="match status" value="1"/>
</dbReference>